<accession>A0A6M4GUI3</accession>
<dbReference type="Pfam" id="PF01370">
    <property type="entry name" value="Epimerase"/>
    <property type="match status" value="1"/>
</dbReference>
<dbReference type="SUPFAM" id="SSF51735">
    <property type="entry name" value="NAD(P)-binding Rossmann-fold domains"/>
    <property type="match status" value="1"/>
</dbReference>
<dbReference type="GO" id="GO:0050388">
    <property type="term" value="F:uronate dehydrogenase activity"/>
    <property type="evidence" value="ECO:0007669"/>
    <property type="project" value="UniProtKB-EC"/>
</dbReference>
<dbReference type="EMBL" id="CP053069">
    <property type="protein sequence ID" value="QJR10980.1"/>
    <property type="molecule type" value="Genomic_DNA"/>
</dbReference>
<dbReference type="PANTHER" id="PTHR43103:SF5">
    <property type="entry name" value="4-EPIMERASE, PUTATIVE (AFU_ORTHOLOGUE AFUA_7G00360)-RELATED"/>
    <property type="match status" value="1"/>
</dbReference>
<reference evidence="6 7" key="1">
    <citation type="submission" date="2020-04" db="EMBL/GenBank/DDBJ databases">
        <title>Usitatibacter rugosus gen. nov., sp. nov. and Usitatibacter palustris sp. nov., novel members of Usitatibacteraceae fam. nov. within the order Nitrosomonadales isolated from soil.</title>
        <authorList>
            <person name="Huber K.J."/>
            <person name="Neumann-Schaal M."/>
            <person name="Geppert A."/>
            <person name="Luckner M."/>
            <person name="Wanner G."/>
            <person name="Overmann J."/>
        </authorList>
    </citation>
    <scope>NUCLEOTIDE SEQUENCE [LARGE SCALE GENOMIC DNA]</scope>
    <source>
        <strain evidence="6 7">0125_3</strain>
    </source>
</reference>
<dbReference type="AlphaFoldDB" id="A0A6M4GUI3"/>
<evidence type="ECO:0000313" key="7">
    <source>
        <dbReference type="Proteomes" id="UP000501534"/>
    </source>
</evidence>
<dbReference type="Gene3D" id="3.40.50.720">
    <property type="entry name" value="NAD(P)-binding Rossmann-like Domain"/>
    <property type="match status" value="1"/>
</dbReference>
<dbReference type="EC" id="1.1.1.203" evidence="6"/>
<dbReference type="RefSeq" id="WP_171091925.1">
    <property type="nucleotide sequence ID" value="NZ_CP053069.1"/>
</dbReference>
<comment type="similarity">
    <text evidence="1">Belongs to the NAD(P)-dependent epimerase/dehydratase family.</text>
</comment>
<keyword evidence="3" id="KW-0520">NAD</keyword>
<dbReference type="PANTHER" id="PTHR43103">
    <property type="entry name" value="NUCLEOSIDE-DIPHOSPHATE-SUGAR EPIMERASE"/>
    <property type="match status" value="1"/>
</dbReference>
<keyword evidence="2 6" id="KW-0560">Oxidoreductase</keyword>
<sequence>MTDQPRFNRILLTGAAGSLGVVLRRGLAPFAKTLRVSDKDDVGPAAGNEETVACDLADKGAVHQLVKDVDAIVHFGAISVEARFEPILQANIVGVFNVYEAARKHGVKRVVFASSNHVTGFYKQTERIDVDSPMRPDGLYGVSKCFGENLSRFYYDRYGIETVCLRIGSSFPAVRDRRMLATYLSYDDLIELVRCALFVPGVGHMVIFGASDNAVSWWDNTKAAKLGFKPRDSSEPQRARVEGEQPPPAPTDPMVVYQGGAFVRAGPFDE</sequence>
<feature type="domain" description="NAD-dependent epimerase/dehydratase" evidence="5">
    <location>
        <begin position="10"/>
        <end position="171"/>
    </location>
</feature>
<dbReference type="InterPro" id="IPR036291">
    <property type="entry name" value="NAD(P)-bd_dom_sf"/>
</dbReference>
<organism evidence="6 7">
    <name type="scientific">Usitatibacter rugosus</name>
    <dbReference type="NCBI Taxonomy" id="2732067"/>
    <lineage>
        <taxon>Bacteria</taxon>
        <taxon>Pseudomonadati</taxon>
        <taxon>Pseudomonadota</taxon>
        <taxon>Betaproteobacteria</taxon>
        <taxon>Nitrosomonadales</taxon>
        <taxon>Usitatibacteraceae</taxon>
        <taxon>Usitatibacter</taxon>
    </lineage>
</organism>
<feature type="region of interest" description="Disordered" evidence="4">
    <location>
        <begin position="229"/>
        <end position="255"/>
    </location>
</feature>
<protein>
    <submittedName>
        <fullName evidence="6">Uronate dehydrogenase</fullName>
        <ecNumber evidence="6">1.1.1.203</ecNumber>
    </submittedName>
</protein>
<dbReference type="InterPro" id="IPR001509">
    <property type="entry name" value="Epimerase_deHydtase"/>
</dbReference>
<evidence type="ECO:0000256" key="1">
    <source>
        <dbReference type="ARBA" id="ARBA00007637"/>
    </source>
</evidence>
<evidence type="ECO:0000256" key="2">
    <source>
        <dbReference type="ARBA" id="ARBA00023002"/>
    </source>
</evidence>
<gene>
    <name evidence="6" type="primary">udh_2</name>
    <name evidence="6" type="ORF">DSM104443_02050</name>
</gene>
<evidence type="ECO:0000259" key="5">
    <source>
        <dbReference type="Pfam" id="PF01370"/>
    </source>
</evidence>
<name>A0A6M4GUI3_9PROT</name>
<evidence type="ECO:0000256" key="3">
    <source>
        <dbReference type="ARBA" id="ARBA00023027"/>
    </source>
</evidence>
<dbReference type="Proteomes" id="UP000501534">
    <property type="component" value="Chromosome"/>
</dbReference>
<proteinExistence type="inferred from homology"/>
<evidence type="ECO:0000256" key="4">
    <source>
        <dbReference type="SAM" id="MobiDB-lite"/>
    </source>
</evidence>
<keyword evidence="7" id="KW-1185">Reference proteome</keyword>
<feature type="compositionally biased region" description="Basic and acidic residues" evidence="4">
    <location>
        <begin position="229"/>
        <end position="243"/>
    </location>
</feature>
<dbReference type="KEGG" id="uru:DSM104443_02050"/>
<evidence type="ECO:0000313" key="6">
    <source>
        <dbReference type="EMBL" id="QJR10980.1"/>
    </source>
</evidence>